<dbReference type="RefSeq" id="XP_027716497.1">
    <property type="nucleotide sequence ID" value="XM_027860696.1"/>
</dbReference>
<dbReference type="FunFam" id="2.60.40.10:FF:000619">
    <property type="entry name" value="Nectin cell adhesion molecule 2"/>
    <property type="match status" value="1"/>
</dbReference>
<evidence type="ECO:0000259" key="9">
    <source>
        <dbReference type="PROSITE" id="PS50835"/>
    </source>
</evidence>
<evidence type="ECO:0000256" key="5">
    <source>
        <dbReference type="ARBA" id="ARBA00023157"/>
    </source>
</evidence>
<dbReference type="InterPro" id="IPR013162">
    <property type="entry name" value="CD80_C2-set"/>
</dbReference>
<evidence type="ECO:0000256" key="8">
    <source>
        <dbReference type="SAM" id="SignalP"/>
    </source>
</evidence>
<organism evidence="10 11">
    <name type="scientific">Vombatus ursinus</name>
    <name type="common">Common wombat</name>
    <dbReference type="NCBI Taxonomy" id="29139"/>
    <lineage>
        <taxon>Eukaryota</taxon>
        <taxon>Metazoa</taxon>
        <taxon>Chordata</taxon>
        <taxon>Craniata</taxon>
        <taxon>Vertebrata</taxon>
        <taxon>Euteleostomi</taxon>
        <taxon>Mammalia</taxon>
        <taxon>Metatheria</taxon>
        <taxon>Diprotodontia</taxon>
        <taxon>Vombatidae</taxon>
        <taxon>Vombatus</taxon>
    </lineage>
</organism>
<evidence type="ECO:0000256" key="4">
    <source>
        <dbReference type="ARBA" id="ARBA00023136"/>
    </source>
</evidence>
<dbReference type="CDD" id="cd20930">
    <property type="entry name" value="Ig3_Nectin-5_like"/>
    <property type="match status" value="1"/>
</dbReference>
<dbReference type="GeneID" id="114042002"/>
<feature type="domain" description="Ig-like" evidence="9">
    <location>
        <begin position="147"/>
        <end position="241"/>
    </location>
</feature>
<dbReference type="GO" id="GO:0002860">
    <property type="term" value="P:positive regulation of natural killer cell mediated cytotoxicity directed against tumor cell target"/>
    <property type="evidence" value="ECO:0007669"/>
    <property type="project" value="TreeGrafter"/>
</dbReference>
<evidence type="ECO:0000256" key="7">
    <source>
        <dbReference type="SAM" id="Phobius"/>
    </source>
</evidence>
<dbReference type="Ensembl" id="ENSVURT00010000388.1">
    <property type="protein sequence ID" value="ENSVURP00010000336.1"/>
    <property type="gene ID" value="ENSVURG00010000314.1"/>
</dbReference>
<dbReference type="InterPro" id="IPR013783">
    <property type="entry name" value="Ig-like_fold"/>
</dbReference>
<dbReference type="SMART" id="SM00409">
    <property type="entry name" value="IG"/>
    <property type="match status" value="2"/>
</dbReference>
<dbReference type="PANTHER" id="PTHR47387">
    <property type="entry name" value="NECTIN-2"/>
    <property type="match status" value="1"/>
</dbReference>
<dbReference type="InterPro" id="IPR007110">
    <property type="entry name" value="Ig-like_dom"/>
</dbReference>
<dbReference type="GO" id="GO:0005925">
    <property type="term" value="C:focal adhesion"/>
    <property type="evidence" value="ECO:0007669"/>
    <property type="project" value="TreeGrafter"/>
</dbReference>
<feature type="domain" description="Ig-like" evidence="9">
    <location>
        <begin position="8"/>
        <end position="125"/>
    </location>
</feature>
<dbReference type="Gene3D" id="2.60.40.10">
    <property type="entry name" value="Immunoglobulins"/>
    <property type="match status" value="3"/>
</dbReference>
<dbReference type="PROSITE" id="PS50835">
    <property type="entry name" value="IG_LIKE"/>
    <property type="match status" value="3"/>
</dbReference>
<evidence type="ECO:0000256" key="6">
    <source>
        <dbReference type="SAM" id="MobiDB-lite"/>
    </source>
</evidence>
<reference evidence="11" key="1">
    <citation type="submission" date="2018-12" db="EMBL/GenBank/DDBJ databases">
        <authorList>
            <person name="Yazar S."/>
        </authorList>
    </citation>
    <scope>NUCLEOTIDE SEQUENCE [LARGE SCALE GENOMIC DNA]</scope>
</reference>
<accession>A0A4X2JR30</accession>
<name>A0A4X2JR30_VOMUR</name>
<feature type="region of interest" description="Disordered" evidence="6">
    <location>
        <begin position="371"/>
        <end position="404"/>
    </location>
</feature>
<evidence type="ECO:0000313" key="11">
    <source>
        <dbReference type="Proteomes" id="UP000314987"/>
    </source>
</evidence>
<proteinExistence type="predicted"/>
<protein>
    <recommendedName>
        <fullName evidence="9">Ig-like domain-containing protein</fullName>
    </recommendedName>
</protein>
<keyword evidence="5" id="KW-1015">Disulfide bond</keyword>
<dbReference type="Pfam" id="PF08205">
    <property type="entry name" value="C2-set_2"/>
    <property type="match status" value="1"/>
</dbReference>
<dbReference type="GO" id="GO:0007156">
    <property type="term" value="P:homophilic cell adhesion via plasma membrane adhesion molecules"/>
    <property type="evidence" value="ECO:0007669"/>
    <property type="project" value="TreeGrafter"/>
</dbReference>
<dbReference type="GO" id="GO:0050839">
    <property type="term" value="F:cell adhesion molecule binding"/>
    <property type="evidence" value="ECO:0007669"/>
    <property type="project" value="TreeGrafter"/>
</dbReference>
<dbReference type="SMART" id="SM00406">
    <property type="entry name" value="IGv"/>
    <property type="match status" value="1"/>
</dbReference>
<dbReference type="InterPro" id="IPR003599">
    <property type="entry name" value="Ig_sub"/>
</dbReference>
<dbReference type="GO" id="GO:0043296">
    <property type="term" value="C:apical junction complex"/>
    <property type="evidence" value="ECO:0007669"/>
    <property type="project" value="TreeGrafter"/>
</dbReference>
<dbReference type="InterPro" id="IPR036179">
    <property type="entry name" value="Ig-like_dom_sf"/>
</dbReference>
<dbReference type="AlphaFoldDB" id="A0A4X2JR30"/>
<feature type="chain" id="PRO_5021286165" description="Ig-like domain-containing protein" evidence="8">
    <location>
        <begin position="20"/>
        <end position="510"/>
    </location>
</feature>
<feature type="domain" description="Ig-like" evidence="9">
    <location>
        <begin position="246"/>
        <end position="330"/>
    </location>
</feature>
<reference evidence="10" key="3">
    <citation type="submission" date="2025-09" db="UniProtKB">
        <authorList>
            <consortium name="Ensembl"/>
        </authorList>
    </citation>
    <scope>IDENTIFICATION</scope>
</reference>
<feature type="transmembrane region" description="Helical" evidence="7">
    <location>
        <begin position="345"/>
        <end position="367"/>
    </location>
</feature>
<evidence type="ECO:0000313" key="10">
    <source>
        <dbReference type="Ensembl" id="ENSVURP00010000336.1"/>
    </source>
</evidence>
<dbReference type="GO" id="GO:0050862">
    <property type="term" value="P:positive regulation of T cell receptor signaling pathway"/>
    <property type="evidence" value="ECO:0007669"/>
    <property type="project" value="TreeGrafter"/>
</dbReference>
<dbReference type="GO" id="GO:0046814">
    <property type="term" value="P:coreceptor-mediated virion attachment to host cell"/>
    <property type="evidence" value="ECO:0007669"/>
    <property type="project" value="TreeGrafter"/>
</dbReference>
<dbReference type="GO" id="GO:0033005">
    <property type="term" value="P:positive regulation of mast cell activation"/>
    <property type="evidence" value="ECO:0007669"/>
    <property type="project" value="TreeGrafter"/>
</dbReference>
<dbReference type="SUPFAM" id="SSF48726">
    <property type="entry name" value="Immunoglobulin"/>
    <property type="match status" value="3"/>
</dbReference>
<dbReference type="PANTHER" id="PTHR47387:SF1">
    <property type="entry name" value="NECTIN-2"/>
    <property type="match status" value="1"/>
</dbReference>
<evidence type="ECO:0000256" key="1">
    <source>
        <dbReference type="ARBA" id="ARBA00004167"/>
    </source>
</evidence>
<keyword evidence="8" id="KW-0732">Signal</keyword>
<dbReference type="Proteomes" id="UP000314987">
    <property type="component" value="Unassembled WGS sequence"/>
</dbReference>
<keyword evidence="11" id="KW-1185">Reference proteome</keyword>
<reference evidence="10" key="2">
    <citation type="submission" date="2025-08" db="UniProtKB">
        <authorList>
            <consortium name="Ensembl"/>
        </authorList>
    </citation>
    <scope>IDENTIFICATION</scope>
</reference>
<evidence type="ECO:0000256" key="2">
    <source>
        <dbReference type="ARBA" id="ARBA00022692"/>
    </source>
</evidence>
<dbReference type="GO" id="GO:0005886">
    <property type="term" value="C:plasma membrane"/>
    <property type="evidence" value="ECO:0007669"/>
    <property type="project" value="TreeGrafter"/>
</dbReference>
<dbReference type="InterPro" id="IPR052659">
    <property type="entry name" value="Nectin/PVR"/>
</dbReference>
<dbReference type="GeneTree" id="ENSGT00940000161167"/>
<comment type="subcellular location">
    <subcellularLocation>
        <location evidence="1">Membrane</location>
        <topology evidence="1">Single-pass membrane protein</topology>
    </subcellularLocation>
</comment>
<dbReference type="STRING" id="29139.ENSVURP00010000336"/>
<dbReference type="CDD" id="cd07703">
    <property type="entry name" value="IgC1_2_Nectin-2_Necl-5_like"/>
    <property type="match status" value="1"/>
</dbReference>
<keyword evidence="4 7" id="KW-0472">Membrane</keyword>
<keyword evidence="2 7" id="KW-0812">Transmembrane</keyword>
<sequence length="510" mass="55327">MARPAALPLLLLLFLGTGAQNVQVQIPAEVRGLLGSDVTLPCHLQSGEPQIRVSQVMWLRWDRYGGSQSVAVFHPIHGASFPNSGPYDQRMSFVTGNSRETEAELRDASLLLKGLRAEDEANYTCEFATFPWGSSKGATWLRVLAEPKNHAESQEVTLGPDPTPMARCVSTGGRPPARISWFSPLLGEGTEARTAGPVPGTFTVTSRFTLVPTPQADGAKVTCKVEHETLSEPVLIPLTLSVKYPPEVSISGYDDNWFVGRVEATLSCDAQSNPEPTAYEWSTTMGSLPPTAVAQGPRLIIRSVDESANTTFICSVANAVGTSRAEQTIRVRESRDTAGAGATGGIIGGIIAAIITLAVATTAILICRQQRKEEELRGRPEEADEELEGPPAYKPPPPKMKLEEPEMPSQLFTLGSSEHIPLKTPYFEPSISAPEQDMPRYHELPTLEERAAALPLHLEEPGDAAGEERFPLEDNEDYLDKINPIYDALAYATGEAYQGKGFVMSRAMYV</sequence>
<dbReference type="CTD" id="5819"/>
<feature type="compositionally biased region" description="Basic and acidic residues" evidence="6">
    <location>
        <begin position="371"/>
        <end position="381"/>
    </location>
</feature>
<keyword evidence="3 7" id="KW-1133">Transmembrane helix</keyword>
<dbReference type="GO" id="GO:0002891">
    <property type="term" value="P:positive regulation of immunoglobulin mediated immune response"/>
    <property type="evidence" value="ECO:0007669"/>
    <property type="project" value="TreeGrafter"/>
</dbReference>
<dbReference type="InterPro" id="IPR013106">
    <property type="entry name" value="Ig_V-set"/>
</dbReference>
<dbReference type="Pfam" id="PF07686">
    <property type="entry name" value="V-set"/>
    <property type="match status" value="1"/>
</dbReference>
<evidence type="ECO:0000256" key="3">
    <source>
        <dbReference type="ARBA" id="ARBA00022989"/>
    </source>
</evidence>
<gene>
    <name evidence="10" type="primary">NECTIN2</name>
</gene>
<feature type="signal peptide" evidence="8">
    <location>
        <begin position="1"/>
        <end position="19"/>
    </location>
</feature>
<dbReference type="GO" id="GO:0001675">
    <property type="term" value="P:acrosome assembly"/>
    <property type="evidence" value="ECO:0007669"/>
    <property type="project" value="TreeGrafter"/>
</dbReference>
<dbReference type="OrthoDB" id="6413693at2759"/>